<comment type="similarity">
    <text evidence="3">Belongs to the EME1/MMS4 family.</text>
</comment>
<dbReference type="Gene3D" id="1.10.150.670">
    <property type="entry name" value="Crossover junction endonuclease EME1, DNA-binding domain"/>
    <property type="match status" value="1"/>
</dbReference>
<sequence length="781" mass="86111">MPAEVISLLSSPVIAAASRATEAPPPAPAPPQKSVKQSLSSDFLDLDDDLLEIIGASEARTNQNPSTTRLSPRRNAPQPPRKREVERLTAPIPDDEVWMFSDNFEPATTAIRGVTKDVLESDDLPDFLSGPTSKRPRLATTTTNGNSSRAISTGLPRCSRSPGTVGVAPRSGPCNNTSGLKLLNSAPEQIEVSYSPQVNKNRAVSKLLFDLDFDDDPFASSSPRNNKENQPWTGSGAASTRHVMEEDDGGGLFVSSQPAEPPKPRSRPQKQTAAAWDPIISSSAAPLPVHDDDDDDIFTNVPRRALQKSRSEVITLDDSDDDAGRHPFSDGSDEFPDIADIDLSKPRHPPPPFSRRLPIILPSRSTSPEKRPVERQKKPAARKKSAEEREQEKHEKAAAREAEKERKKLEKERERQQKAQAKEQAAALAEVNKIRTDKKVSTPEMIVDLPDTLQDTTKLQAETLLRDLDVQSNTWKSPVPNVVKWRRKVKCRYNNDLGRWEPIPLRIEPEPTVMVLVTAEEFVSLARPADLGEMSLDAHVARMKRNFPDNTIIYLIEGLTPWMRRNRNLRNRQFVSAVRTGLDGGGGDSSSDQQGVGGRGRGKKKKDQQEYIDEDMIEDALLQLQVLHSGQPGAVAEGKVLIHHTNAPVETAQWIAVFTQHISTVPYRRQREESNDASAAFCMETGQVRTGDDAADTYVKMLQEISRVTAPIAYGIANEFPTPTRLLAGFERPGGAGPTLLEGVRKSANKDGAVSDRTVGQAVSRRIYKIFTSRDENSTEI</sequence>
<feature type="region of interest" description="Disordered" evidence="14">
    <location>
        <begin position="54"/>
        <end position="90"/>
    </location>
</feature>
<dbReference type="Pfam" id="PF02732">
    <property type="entry name" value="ERCC4"/>
    <property type="match status" value="1"/>
</dbReference>
<dbReference type="SMART" id="SM00891">
    <property type="entry name" value="ERCC4"/>
    <property type="match status" value="1"/>
</dbReference>
<feature type="domain" description="ERCC4" evidence="15">
    <location>
        <begin position="444"/>
        <end position="731"/>
    </location>
</feature>
<evidence type="ECO:0000256" key="13">
    <source>
        <dbReference type="ARBA" id="ARBA00023254"/>
    </source>
</evidence>
<feature type="compositionally biased region" description="Polar residues" evidence="14">
    <location>
        <begin position="219"/>
        <end position="238"/>
    </location>
</feature>
<accession>A0AAN6NI98</accession>
<feature type="compositionally biased region" description="Basic and acidic residues" evidence="14">
    <location>
        <begin position="384"/>
        <end position="421"/>
    </location>
</feature>
<dbReference type="PANTHER" id="PTHR21077">
    <property type="entry name" value="EME1 PROTEIN"/>
    <property type="match status" value="1"/>
</dbReference>
<dbReference type="GO" id="GO:0000712">
    <property type="term" value="P:resolution of meiotic recombination intermediates"/>
    <property type="evidence" value="ECO:0007669"/>
    <property type="project" value="TreeGrafter"/>
</dbReference>
<dbReference type="GO" id="GO:0031297">
    <property type="term" value="P:replication fork processing"/>
    <property type="evidence" value="ECO:0007669"/>
    <property type="project" value="TreeGrafter"/>
</dbReference>
<dbReference type="PANTHER" id="PTHR21077:SF5">
    <property type="entry name" value="CROSSOVER JUNCTION ENDONUCLEASE MMS4"/>
    <property type="match status" value="1"/>
</dbReference>
<keyword evidence="7" id="KW-0227">DNA damage</keyword>
<evidence type="ECO:0000313" key="16">
    <source>
        <dbReference type="EMBL" id="KAK3946357.1"/>
    </source>
</evidence>
<keyword evidence="8" id="KW-0378">Hydrolase</keyword>
<comment type="caution">
    <text evidence="16">The sequence shown here is derived from an EMBL/GenBank/DDBJ whole genome shotgun (WGS) entry which is preliminary data.</text>
</comment>
<feature type="compositionally biased region" description="Polar residues" evidence="14">
    <location>
        <begin position="139"/>
        <end position="151"/>
    </location>
</feature>
<name>A0AAN6NI98_9PEZI</name>
<evidence type="ECO:0000256" key="11">
    <source>
        <dbReference type="ARBA" id="ARBA00023204"/>
    </source>
</evidence>
<evidence type="ECO:0000256" key="8">
    <source>
        <dbReference type="ARBA" id="ARBA00022801"/>
    </source>
</evidence>
<feature type="region of interest" description="Disordered" evidence="14">
    <location>
        <begin position="218"/>
        <end position="422"/>
    </location>
</feature>
<evidence type="ECO:0000256" key="9">
    <source>
        <dbReference type="ARBA" id="ARBA00022842"/>
    </source>
</evidence>
<keyword evidence="10" id="KW-0233">DNA recombination</keyword>
<keyword evidence="9" id="KW-0460">Magnesium</keyword>
<dbReference type="EMBL" id="MU853752">
    <property type="protein sequence ID" value="KAK3946357.1"/>
    <property type="molecule type" value="Genomic_DNA"/>
</dbReference>
<evidence type="ECO:0000256" key="1">
    <source>
        <dbReference type="ARBA" id="ARBA00001946"/>
    </source>
</evidence>
<dbReference type="Proteomes" id="UP001303473">
    <property type="component" value="Unassembled WGS sequence"/>
</dbReference>
<dbReference type="GO" id="GO:0008821">
    <property type="term" value="F:crossover junction DNA endonuclease activity"/>
    <property type="evidence" value="ECO:0007669"/>
    <property type="project" value="TreeGrafter"/>
</dbReference>
<feature type="region of interest" description="Disordered" evidence="14">
    <location>
        <begin position="17"/>
        <end position="41"/>
    </location>
</feature>
<evidence type="ECO:0000256" key="6">
    <source>
        <dbReference type="ARBA" id="ARBA00022759"/>
    </source>
</evidence>
<comment type="subcellular location">
    <subcellularLocation>
        <location evidence="2">Nucleus</location>
    </subcellularLocation>
</comment>
<keyword evidence="5" id="KW-0479">Metal-binding</keyword>
<reference evidence="17" key="1">
    <citation type="journal article" date="2023" name="Mol. Phylogenet. Evol.">
        <title>Genome-scale phylogeny and comparative genomics of the fungal order Sordariales.</title>
        <authorList>
            <person name="Hensen N."/>
            <person name="Bonometti L."/>
            <person name="Westerberg I."/>
            <person name="Brannstrom I.O."/>
            <person name="Guillou S."/>
            <person name="Cros-Aarteil S."/>
            <person name="Calhoun S."/>
            <person name="Haridas S."/>
            <person name="Kuo A."/>
            <person name="Mondo S."/>
            <person name="Pangilinan J."/>
            <person name="Riley R."/>
            <person name="LaButti K."/>
            <person name="Andreopoulos B."/>
            <person name="Lipzen A."/>
            <person name="Chen C."/>
            <person name="Yan M."/>
            <person name="Daum C."/>
            <person name="Ng V."/>
            <person name="Clum A."/>
            <person name="Steindorff A."/>
            <person name="Ohm R.A."/>
            <person name="Martin F."/>
            <person name="Silar P."/>
            <person name="Natvig D.O."/>
            <person name="Lalanne C."/>
            <person name="Gautier V."/>
            <person name="Ament-Velasquez S.L."/>
            <person name="Kruys A."/>
            <person name="Hutchinson M.I."/>
            <person name="Powell A.J."/>
            <person name="Barry K."/>
            <person name="Miller A.N."/>
            <person name="Grigoriev I.V."/>
            <person name="Debuchy R."/>
            <person name="Gladieux P."/>
            <person name="Hiltunen Thoren M."/>
            <person name="Johannesson H."/>
        </authorList>
    </citation>
    <scope>NUCLEOTIDE SEQUENCE [LARGE SCALE GENOMIC DNA]</scope>
    <source>
        <strain evidence="17">CBS 340.73</strain>
    </source>
</reference>
<proteinExistence type="inferred from homology"/>
<dbReference type="GO" id="GO:0046872">
    <property type="term" value="F:metal ion binding"/>
    <property type="evidence" value="ECO:0007669"/>
    <property type="project" value="UniProtKB-KW"/>
</dbReference>
<keyword evidence="17" id="KW-1185">Reference proteome</keyword>
<keyword evidence="11" id="KW-0234">DNA repair</keyword>
<dbReference type="CDD" id="cd20085">
    <property type="entry name" value="XPF_nuclease_Mms4"/>
    <property type="match status" value="1"/>
</dbReference>
<dbReference type="InterPro" id="IPR047521">
    <property type="entry name" value="XPF_nuclease_EME1_ascomycetes"/>
</dbReference>
<feature type="compositionally biased region" description="Polar residues" evidence="14">
    <location>
        <begin position="59"/>
        <end position="70"/>
    </location>
</feature>
<dbReference type="GO" id="GO:0048476">
    <property type="term" value="C:Holliday junction resolvase complex"/>
    <property type="evidence" value="ECO:0007669"/>
    <property type="project" value="InterPro"/>
</dbReference>
<keyword evidence="12" id="KW-0539">Nucleus</keyword>
<evidence type="ECO:0000313" key="17">
    <source>
        <dbReference type="Proteomes" id="UP001303473"/>
    </source>
</evidence>
<feature type="region of interest" description="Disordered" evidence="14">
    <location>
        <begin position="580"/>
        <end position="609"/>
    </location>
</feature>
<dbReference type="GO" id="GO:0031573">
    <property type="term" value="P:mitotic intra-S DNA damage checkpoint signaling"/>
    <property type="evidence" value="ECO:0007669"/>
    <property type="project" value="TreeGrafter"/>
</dbReference>
<feature type="region of interest" description="Disordered" evidence="14">
    <location>
        <begin position="126"/>
        <end position="172"/>
    </location>
</feature>
<organism evidence="16 17">
    <name type="scientific">Diplogelasinospora grovesii</name>
    <dbReference type="NCBI Taxonomy" id="303347"/>
    <lineage>
        <taxon>Eukaryota</taxon>
        <taxon>Fungi</taxon>
        <taxon>Dikarya</taxon>
        <taxon>Ascomycota</taxon>
        <taxon>Pezizomycotina</taxon>
        <taxon>Sordariomycetes</taxon>
        <taxon>Sordariomycetidae</taxon>
        <taxon>Sordariales</taxon>
        <taxon>Diplogelasinosporaceae</taxon>
        <taxon>Diplogelasinospora</taxon>
    </lineage>
</organism>
<evidence type="ECO:0000256" key="3">
    <source>
        <dbReference type="ARBA" id="ARBA00005313"/>
    </source>
</evidence>
<keyword evidence="4" id="KW-0540">Nuclease</keyword>
<dbReference type="FunFam" id="1.10.150.670:FF:000004">
    <property type="entry name" value="Crossover junction endonuclease EME1"/>
    <property type="match status" value="1"/>
</dbReference>
<gene>
    <name evidence="16" type="ORF">QBC46DRAFT_454961</name>
</gene>
<keyword evidence="6" id="KW-0255">Endonuclease</keyword>
<dbReference type="InterPro" id="IPR042530">
    <property type="entry name" value="EME1/EME2_C"/>
</dbReference>
<feature type="compositionally biased region" description="Acidic residues" evidence="14">
    <location>
        <begin position="331"/>
        <end position="340"/>
    </location>
</feature>
<dbReference type="InterPro" id="IPR006166">
    <property type="entry name" value="ERCC4_domain"/>
</dbReference>
<dbReference type="AlphaFoldDB" id="A0AAN6NI98"/>
<evidence type="ECO:0000256" key="12">
    <source>
        <dbReference type="ARBA" id="ARBA00023242"/>
    </source>
</evidence>
<dbReference type="InterPro" id="IPR033310">
    <property type="entry name" value="Mms4/EME1/EME2"/>
</dbReference>
<keyword evidence="13" id="KW-0469">Meiosis</keyword>
<dbReference type="GO" id="GO:0005634">
    <property type="term" value="C:nucleus"/>
    <property type="evidence" value="ECO:0007669"/>
    <property type="project" value="UniProtKB-SubCell"/>
</dbReference>
<feature type="compositionally biased region" description="Basic and acidic residues" evidence="14">
    <location>
        <begin position="367"/>
        <end position="377"/>
    </location>
</feature>
<evidence type="ECO:0000256" key="5">
    <source>
        <dbReference type="ARBA" id="ARBA00022723"/>
    </source>
</evidence>
<dbReference type="GO" id="GO:0006302">
    <property type="term" value="P:double-strand break repair"/>
    <property type="evidence" value="ECO:0007669"/>
    <property type="project" value="TreeGrafter"/>
</dbReference>
<evidence type="ECO:0000256" key="7">
    <source>
        <dbReference type="ARBA" id="ARBA00022763"/>
    </source>
</evidence>
<dbReference type="GO" id="GO:0003677">
    <property type="term" value="F:DNA binding"/>
    <property type="evidence" value="ECO:0007669"/>
    <property type="project" value="InterPro"/>
</dbReference>
<evidence type="ECO:0000256" key="10">
    <source>
        <dbReference type="ARBA" id="ARBA00023172"/>
    </source>
</evidence>
<evidence type="ECO:0000256" key="14">
    <source>
        <dbReference type="SAM" id="MobiDB-lite"/>
    </source>
</evidence>
<protein>
    <recommendedName>
        <fullName evidence="15">ERCC4 domain-containing protein</fullName>
    </recommendedName>
</protein>
<evidence type="ECO:0000256" key="4">
    <source>
        <dbReference type="ARBA" id="ARBA00022722"/>
    </source>
</evidence>
<evidence type="ECO:0000256" key="2">
    <source>
        <dbReference type="ARBA" id="ARBA00004123"/>
    </source>
</evidence>
<comment type="cofactor">
    <cofactor evidence="1">
        <name>Mg(2+)</name>
        <dbReference type="ChEBI" id="CHEBI:18420"/>
    </cofactor>
</comment>
<evidence type="ECO:0000259" key="15">
    <source>
        <dbReference type="SMART" id="SM00891"/>
    </source>
</evidence>
<dbReference type="Gene3D" id="3.40.50.10130">
    <property type="match status" value="1"/>
</dbReference>